<evidence type="ECO:0000313" key="1">
    <source>
        <dbReference type="EMBL" id="SNS09524.1"/>
    </source>
</evidence>
<dbReference type="OrthoDB" id="6862195at2"/>
<gene>
    <name evidence="1" type="ORF">SAMN05444352_103100</name>
</gene>
<dbReference type="AlphaFoldDB" id="A0A239BR47"/>
<dbReference type="RefSeq" id="WP_089266434.1">
    <property type="nucleotide sequence ID" value="NZ_FZOL01000003.1"/>
</dbReference>
<evidence type="ECO:0000313" key="2">
    <source>
        <dbReference type="Proteomes" id="UP000198407"/>
    </source>
</evidence>
<accession>A0A239BR47</accession>
<dbReference type="STRING" id="1215104.GCA_000730585_02761"/>
<keyword evidence="2" id="KW-1185">Reference proteome</keyword>
<organism evidence="1 2">
    <name type="scientific">Pseudomonas japonica</name>
    <dbReference type="NCBI Taxonomy" id="256466"/>
    <lineage>
        <taxon>Bacteria</taxon>
        <taxon>Pseudomonadati</taxon>
        <taxon>Pseudomonadota</taxon>
        <taxon>Gammaproteobacteria</taxon>
        <taxon>Pseudomonadales</taxon>
        <taxon>Pseudomonadaceae</taxon>
        <taxon>Pseudomonas</taxon>
    </lineage>
</organism>
<reference evidence="2" key="1">
    <citation type="submission" date="2017-06" db="EMBL/GenBank/DDBJ databases">
        <authorList>
            <person name="Varghese N."/>
            <person name="Submissions S."/>
        </authorList>
    </citation>
    <scope>NUCLEOTIDE SEQUENCE [LARGE SCALE GENOMIC DNA]</scope>
    <source>
        <strain evidence="2">DSM 22348</strain>
    </source>
</reference>
<dbReference type="EMBL" id="FZOL01000003">
    <property type="protein sequence ID" value="SNS09524.1"/>
    <property type="molecule type" value="Genomic_DNA"/>
</dbReference>
<proteinExistence type="predicted"/>
<protein>
    <submittedName>
        <fullName evidence="1">Uncharacterized protein</fullName>
    </submittedName>
</protein>
<name>A0A239BR47_9PSED</name>
<sequence>MPTENRSTTSSIPPVIGETPLGGSYYAVECTRCGWVGSSEELTDDCQCTQPDGEHVCLGHTDEIGPERLLGIVQAMAKQAGQNQGYAVAWLVGSAIWWDRAQAEQDAQLIGESVVALGPMAPPGEAGELRAEVKRLDLMVAEGDYASDSLSARLAEQGALLRKLGDEFRKASDWICREVAVGTKSATYWAARLGRNATEATAQLTDSAEPNAPVGYPDRLCHIDYTAHPYRCGCLKSDEESQRIYDEHRRNASAEPAAPDDPHGCNACTHPCCAKYQGPTKVECRVMAENACARPGAEH</sequence>
<dbReference type="Proteomes" id="UP000198407">
    <property type="component" value="Unassembled WGS sequence"/>
</dbReference>